<sequence>MLEIFKKSPLISRAVVFLILPLAFLCHFIYSNFFTDALPELQGGQKVEGIQAKISLERDENGVVYIEASTDTDVYFAMGYAHAQDRLWQLELQRRISQGRLSEIFGRAFVDQDIWIRTLGIYPAAEKAQAHLSGPAIASLEAYAAGINAWLNTNQALPVEFSSFGIKPEPWRSIDSLAWTKIFAMNLAGNYGAEIQRFIASQHLTSEQVKVFFPEAEPVAQLAGGKGIDAKTSDILTDLLALNHKFEDGLKIGGRFVGSNAWVVSGKLTESGRPILANDPHLGLQIPSLWYAVSQQGDTVSAAGMSLVGLPLVIFGKNEHIAWGGTNMMADVQDLYLEQLNPLEPAKYQHKGQWRAFETRTETILVQADFPAGLRAPLEPVEVQVRRSVHGPIISDVVEGFEQPVALRWTALADEDTTYESFYRLNFARNWNEFKSAVSLHVAPALNLLYADQDNNIGMIGVGKIPIRQKGKGNMPVSGADESFGWAGYIAPQELPQTYNPERGYLINANNNNMTPGYRHFISQDFALPARAERIGQLLQHYLDKGDKLTVEDMQIMQADVKDLSSSKLLARLKNAGVSGERQQQALEILKRWDGQAAKDSVGASIYYGWARHLRNRIFADELTAFWNQNDHARYLTSISGRLSADRLEALLAEDSRWCDNIDTKVRETCADEIGMALSDLLEEMTRLAGADLQNWHWGDIHHTLYAHTPFSEIKLLDTLFERRISSGGAANTVNAAASSFDETEGYLKTFGAGFRQIMQLQPSGDIHVFMNSTGQSGQVASPHYDDMVEKFRNVEFIPLAPQNKAVASLLLTPIDKAGTP</sequence>
<dbReference type="Pfam" id="PF01804">
    <property type="entry name" value="Penicil_amidase"/>
    <property type="match status" value="1"/>
</dbReference>
<dbReference type="AlphaFoldDB" id="A0AAE9Z9D3"/>
<dbReference type="PIRSF" id="PIRSF001227">
    <property type="entry name" value="Pen_acylase"/>
    <property type="match status" value="1"/>
</dbReference>
<dbReference type="Gene3D" id="3.60.20.10">
    <property type="entry name" value="Glutamine Phosphoribosylpyrophosphate, subunit 1, domain 1"/>
    <property type="match status" value="1"/>
</dbReference>
<organism evidence="8 9">
    <name type="scientific">Thalassomonas viridans</name>
    <dbReference type="NCBI Taxonomy" id="137584"/>
    <lineage>
        <taxon>Bacteria</taxon>
        <taxon>Pseudomonadati</taxon>
        <taxon>Pseudomonadota</taxon>
        <taxon>Gammaproteobacteria</taxon>
        <taxon>Alteromonadales</taxon>
        <taxon>Colwelliaceae</taxon>
        <taxon>Thalassomonas</taxon>
    </lineage>
</organism>
<evidence type="ECO:0000256" key="1">
    <source>
        <dbReference type="ARBA" id="ARBA00006586"/>
    </source>
</evidence>
<keyword evidence="2" id="KW-0378">Hydrolase</keyword>
<comment type="cofactor">
    <cofactor evidence="6">
        <name>Ca(2+)</name>
        <dbReference type="ChEBI" id="CHEBI:29108"/>
    </cofactor>
    <text evidence="6">Binds 1 Ca(2+) ion per dimer.</text>
</comment>
<keyword evidence="7" id="KW-1133">Transmembrane helix</keyword>
<reference evidence="8 9" key="1">
    <citation type="journal article" date="2015" name="Genome Announc.">
        <title>Draft Genome Sequences of Marine Isolates of Thalassomonas viridans and Thalassomonas actiniarum.</title>
        <authorList>
            <person name="Olonade I."/>
            <person name="van Zyl L.J."/>
            <person name="Trindade M."/>
        </authorList>
    </citation>
    <scope>NUCLEOTIDE SEQUENCE [LARGE SCALE GENOMIC DNA]</scope>
    <source>
        <strain evidence="8 9">XOM25</strain>
    </source>
</reference>
<dbReference type="InterPro" id="IPR014395">
    <property type="entry name" value="Pen/GL7ACA/AHL_acylase"/>
</dbReference>
<dbReference type="InterPro" id="IPR029055">
    <property type="entry name" value="Ntn_hydrolases_N"/>
</dbReference>
<protein>
    <submittedName>
        <fullName evidence="8">Penicillin acylase family protein</fullName>
    </submittedName>
</protein>
<comment type="subunit">
    <text evidence="4">Heterodimer of an alpha subunit and a beta subunit processed from the same precursor.</text>
</comment>
<feature type="active site" description="Nucleophile" evidence="5">
    <location>
        <position position="259"/>
    </location>
</feature>
<name>A0AAE9Z9D3_9GAMM</name>
<evidence type="ECO:0000313" key="9">
    <source>
        <dbReference type="Proteomes" id="UP000032352"/>
    </source>
</evidence>
<dbReference type="Proteomes" id="UP000032352">
    <property type="component" value="Chromosome pTvir"/>
</dbReference>
<dbReference type="GO" id="GO:0046872">
    <property type="term" value="F:metal ion binding"/>
    <property type="evidence" value="ECO:0007669"/>
    <property type="project" value="UniProtKB-KW"/>
</dbReference>
<feature type="transmembrane region" description="Helical" evidence="7">
    <location>
        <begin position="12"/>
        <end position="30"/>
    </location>
</feature>
<comment type="similarity">
    <text evidence="1">Belongs to the peptidase S45 family.</text>
</comment>
<dbReference type="InterPro" id="IPR023343">
    <property type="entry name" value="Penicillin_amidase_dom1"/>
</dbReference>
<feature type="binding site" evidence="6">
    <location>
        <position position="334"/>
    </location>
    <ligand>
        <name>Ca(2+)</name>
        <dbReference type="ChEBI" id="CHEBI:29108"/>
    </ligand>
</feature>
<dbReference type="Gene3D" id="1.10.439.10">
    <property type="entry name" value="Penicillin Amidohydrolase, domain 1"/>
    <property type="match status" value="1"/>
</dbReference>
<dbReference type="PANTHER" id="PTHR34218:SF4">
    <property type="entry name" value="ACYL-HOMOSERINE LACTONE ACYLASE QUIP"/>
    <property type="match status" value="1"/>
</dbReference>
<gene>
    <name evidence="8" type="ORF">SG34_030905</name>
</gene>
<dbReference type="KEGG" id="tvd:SG34_030905"/>
<keyword evidence="7" id="KW-0472">Membrane</keyword>
<accession>A0AAE9Z9D3</accession>
<keyword evidence="6" id="KW-0106">Calcium</keyword>
<feature type="binding site" evidence="6">
    <location>
        <position position="331"/>
    </location>
    <ligand>
        <name>Ca(2+)</name>
        <dbReference type="ChEBI" id="CHEBI:29108"/>
    </ligand>
</feature>
<evidence type="ECO:0000256" key="2">
    <source>
        <dbReference type="ARBA" id="ARBA00022801"/>
    </source>
</evidence>
<dbReference type="InterPro" id="IPR002692">
    <property type="entry name" value="S45"/>
</dbReference>
<dbReference type="RefSeq" id="WP_084723976.1">
    <property type="nucleotide sequence ID" value="NZ_CP059734.1"/>
</dbReference>
<evidence type="ECO:0000256" key="7">
    <source>
        <dbReference type="SAM" id="Phobius"/>
    </source>
</evidence>
<keyword evidence="9" id="KW-1185">Reference proteome</keyword>
<dbReference type="SUPFAM" id="SSF56235">
    <property type="entry name" value="N-terminal nucleophile aminohydrolases (Ntn hydrolases)"/>
    <property type="match status" value="1"/>
</dbReference>
<dbReference type="GO" id="GO:0016811">
    <property type="term" value="F:hydrolase activity, acting on carbon-nitrogen (but not peptide) bonds, in linear amides"/>
    <property type="evidence" value="ECO:0007669"/>
    <property type="project" value="InterPro"/>
</dbReference>
<dbReference type="Gene3D" id="2.30.120.10">
    <property type="match status" value="1"/>
</dbReference>
<dbReference type="InterPro" id="IPR043147">
    <property type="entry name" value="Penicillin_amidase_A-knob"/>
</dbReference>
<proteinExistence type="inferred from homology"/>
<evidence type="ECO:0000256" key="5">
    <source>
        <dbReference type="PIRSR" id="PIRSR001227-1"/>
    </source>
</evidence>
<dbReference type="PANTHER" id="PTHR34218">
    <property type="entry name" value="PEPTIDASE S45 PENICILLIN AMIDASE"/>
    <property type="match status" value="1"/>
</dbReference>
<dbReference type="Gene3D" id="1.10.1400.10">
    <property type="match status" value="1"/>
</dbReference>
<dbReference type="EMBL" id="CP059734">
    <property type="protein sequence ID" value="WDE09176.1"/>
    <property type="molecule type" value="Genomic_DNA"/>
</dbReference>
<keyword evidence="7" id="KW-0812">Transmembrane</keyword>
<keyword evidence="3" id="KW-0865">Zymogen</keyword>
<keyword evidence="6" id="KW-0479">Metal-binding</keyword>
<evidence type="ECO:0000256" key="6">
    <source>
        <dbReference type="PIRSR" id="PIRSR001227-2"/>
    </source>
</evidence>
<dbReference type="InterPro" id="IPR043146">
    <property type="entry name" value="Penicillin_amidase_N_B-knob"/>
</dbReference>
<evidence type="ECO:0000313" key="8">
    <source>
        <dbReference type="EMBL" id="WDE09176.1"/>
    </source>
</evidence>
<dbReference type="CDD" id="cd03747">
    <property type="entry name" value="Ntn_PGA_like"/>
    <property type="match status" value="1"/>
</dbReference>
<dbReference type="GO" id="GO:0017000">
    <property type="term" value="P:antibiotic biosynthetic process"/>
    <property type="evidence" value="ECO:0007669"/>
    <property type="project" value="InterPro"/>
</dbReference>
<evidence type="ECO:0000256" key="4">
    <source>
        <dbReference type="ARBA" id="ARBA00038735"/>
    </source>
</evidence>
<feature type="binding site" evidence="6">
    <location>
        <position position="194"/>
    </location>
    <ligand>
        <name>Ca(2+)</name>
        <dbReference type="ChEBI" id="CHEBI:29108"/>
    </ligand>
</feature>
<reference evidence="8 9" key="2">
    <citation type="journal article" date="2022" name="Mar. Drugs">
        <title>Bioassay-Guided Fractionation Leads to the Detection of Cholic Acid Generated by the Rare Thalassomonas sp.</title>
        <authorList>
            <person name="Pheiffer F."/>
            <person name="Schneider Y.K."/>
            <person name="Hansen E.H."/>
            <person name="Andersen J.H."/>
            <person name="Isaksson J."/>
            <person name="Busche T."/>
            <person name="R C."/>
            <person name="Kalinowski J."/>
            <person name="Zyl L.V."/>
            <person name="Trindade M."/>
        </authorList>
    </citation>
    <scope>NUCLEOTIDE SEQUENCE [LARGE SCALE GENOMIC DNA]</scope>
    <source>
        <strain evidence="8 9">XOM25</strain>
    </source>
</reference>
<evidence type="ECO:0000256" key="3">
    <source>
        <dbReference type="ARBA" id="ARBA00023145"/>
    </source>
</evidence>